<name>A0AAV1Z7U6_9ARAC</name>
<sequence length="56" mass="6755">MQSGREQFLPFFSCRAWERVVVALCFDKETNVKKENNSTWHIRKSRRLSESKNHLE</sequence>
<comment type="caution">
    <text evidence="1">The sequence shown here is derived from an EMBL/GenBank/DDBJ whole genome shotgun (WGS) entry which is preliminary data.</text>
</comment>
<organism evidence="1 2">
    <name type="scientific">Larinioides sclopetarius</name>
    <dbReference type="NCBI Taxonomy" id="280406"/>
    <lineage>
        <taxon>Eukaryota</taxon>
        <taxon>Metazoa</taxon>
        <taxon>Ecdysozoa</taxon>
        <taxon>Arthropoda</taxon>
        <taxon>Chelicerata</taxon>
        <taxon>Arachnida</taxon>
        <taxon>Araneae</taxon>
        <taxon>Araneomorphae</taxon>
        <taxon>Entelegynae</taxon>
        <taxon>Araneoidea</taxon>
        <taxon>Araneidae</taxon>
        <taxon>Larinioides</taxon>
    </lineage>
</organism>
<reference evidence="1 2" key="1">
    <citation type="submission" date="2024-04" db="EMBL/GenBank/DDBJ databases">
        <authorList>
            <person name="Rising A."/>
            <person name="Reimegard J."/>
            <person name="Sonavane S."/>
            <person name="Akerstrom W."/>
            <person name="Nylinder S."/>
            <person name="Hedman E."/>
            <person name="Kallberg Y."/>
        </authorList>
    </citation>
    <scope>NUCLEOTIDE SEQUENCE [LARGE SCALE GENOMIC DNA]</scope>
</reference>
<dbReference type="Proteomes" id="UP001497382">
    <property type="component" value="Unassembled WGS sequence"/>
</dbReference>
<evidence type="ECO:0000313" key="1">
    <source>
        <dbReference type="EMBL" id="CAL1267522.1"/>
    </source>
</evidence>
<gene>
    <name evidence="1" type="ORF">LARSCL_LOCUS3718</name>
</gene>
<dbReference type="AlphaFoldDB" id="A0AAV1Z7U6"/>
<protein>
    <submittedName>
        <fullName evidence="1">Uncharacterized protein</fullName>
    </submittedName>
</protein>
<accession>A0AAV1Z7U6</accession>
<dbReference type="EMBL" id="CAXIEN010000029">
    <property type="protein sequence ID" value="CAL1267522.1"/>
    <property type="molecule type" value="Genomic_DNA"/>
</dbReference>
<evidence type="ECO:0000313" key="2">
    <source>
        <dbReference type="Proteomes" id="UP001497382"/>
    </source>
</evidence>
<proteinExistence type="predicted"/>
<keyword evidence="2" id="KW-1185">Reference proteome</keyword>